<reference evidence="2" key="1">
    <citation type="submission" date="2016-12" db="EMBL/GenBank/DDBJ databases">
        <title>The genomes of Aspergillus section Nigri reveals drivers in fungal speciation.</title>
        <authorList>
            <consortium name="DOE Joint Genome Institute"/>
            <person name="Vesth T.C."/>
            <person name="Nybo J."/>
            <person name="Theobald S."/>
            <person name="Brandl J."/>
            <person name="Frisvad J.C."/>
            <person name="Nielsen K.F."/>
            <person name="Lyhne E.K."/>
            <person name="Kogle M.E."/>
            <person name="Kuo A."/>
            <person name="Riley R."/>
            <person name="Clum A."/>
            <person name="Nolan M."/>
            <person name="Lipzen A."/>
            <person name="Salamov A."/>
            <person name="Henrissat B."/>
            <person name="Wiebenga A."/>
            <person name="De Vries R.P."/>
            <person name="Grigoriev I.V."/>
            <person name="Mortensen U.H."/>
            <person name="Andersen M.R."/>
            <person name="Baker S.E."/>
        </authorList>
    </citation>
    <scope>NUCLEOTIDE SEQUENCE [LARGE SCALE GENOMIC DNA]</scope>
    <source>
        <strain evidence="2">CBS 113365</strain>
    </source>
</reference>
<dbReference type="AlphaFoldDB" id="A0A319BG33"/>
<dbReference type="Proteomes" id="UP000248405">
    <property type="component" value="Unassembled WGS sequence"/>
</dbReference>
<dbReference type="GeneID" id="37206923"/>
<keyword evidence="1" id="KW-1133">Transmembrane helix</keyword>
<feature type="transmembrane region" description="Helical" evidence="1">
    <location>
        <begin position="70"/>
        <end position="88"/>
    </location>
</feature>
<sequence length="99" mass="11566">MYASFTPGFVYLGQVYRTRSADPPPLTYTHNVRLYQFPLSFEIFLYLLSRCILVPAVKVFLRIISWSPHFPLLPLFSYTLCYISVIVTERHDLALSLFL</sequence>
<proteinExistence type="predicted"/>
<dbReference type="RefSeq" id="XP_025563554.1">
    <property type="nucleotide sequence ID" value="XM_025702331.1"/>
</dbReference>
<dbReference type="EMBL" id="KZ821622">
    <property type="protein sequence ID" value="PYH69760.1"/>
    <property type="molecule type" value="Genomic_DNA"/>
</dbReference>
<evidence type="ECO:0000256" key="1">
    <source>
        <dbReference type="SAM" id="Phobius"/>
    </source>
</evidence>
<keyword evidence="3" id="KW-1185">Reference proteome</keyword>
<keyword evidence="1" id="KW-0812">Transmembrane</keyword>
<organism evidence="2 3">
    <name type="scientific">Aspergillus vadensis (strain CBS 113365 / IMI 142717 / IBT 24658)</name>
    <dbReference type="NCBI Taxonomy" id="1448311"/>
    <lineage>
        <taxon>Eukaryota</taxon>
        <taxon>Fungi</taxon>
        <taxon>Dikarya</taxon>
        <taxon>Ascomycota</taxon>
        <taxon>Pezizomycotina</taxon>
        <taxon>Eurotiomycetes</taxon>
        <taxon>Eurotiomycetidae</taxon>
        <taxon>Eurotiales</taxon>
        <taxon>Aspergillaceae</taxon>
        <taxon>Aspergillus</taxon>
        <taxon>Aspergillus subgen. Circumdati</taxon>
    </lineage>
</organism>
<dbReference type="OrthoDB" id="10527391at2759"/>
<evidence type="ECO:0000313" key="2">
    <source>
        <dbReference type="EMBL" id="PYH69760.1"/>
    </source>
</evidence>
<accession>A0A319BG33</accession>
<name>A0A319BG33_ASPVC</name>
<feature type="transmembrane region" description="Helical" evidence="1">
    <location>
        <begin position="43"/>
        <end position="64"/>
    </location>
</feature>
<keyword evidence="1" id="KW-0472">Membrane</keyword>
<evidence type="ECO:0000313" key="3">
    <source>
        <dbReference type="Proteomes" id="UP000248405"/>
    </source>
</evidence>
<protein>
    <submittedName>
        <fullName evidence="2">Uncharacterized protein</fullName>
    </submittedName>
</protein>
<gene>
    <name evidence="2" type="ORF">BO88DRAFT_266977</name>
</gene>